<evidence type="ECO:0000256" key="1">
    <source>
        <dbReference type="SAM" id="MobiDB-lite"/>
    </source>
</evidence>
<organism evidence="2 3">
    <name type="scientific">Ephemerocybe angulata</name>
    <dbReference type="NCBI Taxonomy" id="980116"/>
    <lineage>
        <taxon>Eukaryota</taxon>
        <taxon>Fungi</taxon>
        <taxon>Dikarya</taxon>
        <taxon>Basidiomycota</taxon>
        <taxon>Agaricomycotina</taxon>
        <taxon>Agaricomycetes</taxon>
        <taxon>Agaricomycetidae</taxon>
        <taxon>Agaricales</taxon>
        <taxon>Agaricineae</taxon>
        <taxon>Psathyrellaceae</taxon>
        <taxon>Ephemerocybe</taxon>
    </lineage>
</organism>
<protein>
    <submittedName>
        <fullName evidence="2">Uncharacterized protein</fullName>
    </submittedName>
</protein>
<dbReference type="Proteomes" id="UP000521943">
    <property type="component" value="Unassembled WGS sequence"/>
</dbReference>
<evidence type="ECO:0000313" key="2">
    <source>
        <dbReference type="EMBL" id="KAF6741263.1"/>
    </source>
</evidence>
<reference evidence="2 3" key="1">
    <citation type="submission" date="2020-07" db="EMBL/GenBank/DDBJ databases">
        <title>Comparative genomics of pyrophilous fungi reveals a link between fire events and developmental genes.</title>
        <authorList>
            <consortium name="DOE Joint Genome Institute"/>
            <person name="Steindorff A.S."/>
            <person name="Carver A."/>
            <person name="Calhoun S."/>
            <person name="Stillman K."/>
            <person name="Liu H."/>
            <person name="Lipzen A."/>
            <person name="Pangilinan J."/>
            <person name="Labutti K."/>
            <person name="Bruns T.D."/>
            <person name="Grigoriev I.V."/>
        </authorList>
    </citation>
    <scope>NUCLEOTIDE SEQUENCE [LARGE SCALE GENOMIC DNA]</scope>
    <source>
        <strain evidence="2 3">CBS 144469</strain>
    </source>
</reference>
<feature type="region of interest" description="Disordered" evidence="1">
    <location>
        <begin position="144"/>
        <end position="172"/>
    </location>
</feature>
<keyword evidence="3" id="KW-1185">Reference proteome</keyword>
<name>A0A8H6H8F4_9AGAR</name>
<evidence type="ECO:0000313" key="3">
    <source>
        <dbReference type="Proteomes" id="UP000521943"/>
    </source>
</evidence>
<accession>A0A8H6H8F4</accession>
<gene>
    <name evidence="2" type="ORF">DFP72DRAFT_862768</name>
</gene>
<dbReference type="OrthoDB" id="3124856at2759"/>
<comment type="caution">
    <text evidence="2">The sequence shown here is derived from an EMBL/GenBank/DDBJ whole genome shotgun (WGS) entry which is preliminary data.</text>
</comment>
<sequence length="345" mass="38340">MMEDELHLTRAQQLRQPLKIDLTFAAAHSLHDIYSFPDLEDVQKIPPRMRSLWFRNREARSLGNGLAMGRLVGFGAGDTGSNLISHSILVCSHGARDQVRVEYAPRARAGALGFQLADSSDSCLSIDDTCSRISAITLTRLENSRAPSPDLTTEGTLNQESGDGDQGEAPAMSEQRLSAVIMTTIPSKGTWAFEVNRNARVIVEPGAPMRLERIVLPWFVRELSEPTQLGYKCRLRVWQCRKGVVEEGAVLAALVPQRKENTATNVGMFPGETYLFEVIGGGLILGRYTFPDISQATYPKIGFRKLEWYTHPRPSEIFLRSTSNDGQETQHDVAHCIGNNVTQNW</sequence>
<dbReference type="AlphaFoldDB" id="A0A8H6H8F4"/>
<dbReference type="EMBL" id="JACGCI010000270">
    <property type="protein sequence ID" value="KAF6741263.1"/>
    <property type="molecule type" value="Genomic_DNA"/>
</dbReference>
<feature type="compositionally biased region" description="Polar residues" evidence="1">
    <location>
        <begin position="150"/>
        <end position="161"/>
    </location>
</feature>
<proteinExistence type="predicted"/>